<dbReference type="GeneID" id="303367388"/>
<reference evidence="8 9" key="1">
    <citation type="submission" date="2017-02" db="EMBL/GenBank/DDBJ databases">
        <authorList>
            <person name="Peterson S.W."/>
        </authorList>
    </citation>
    <scope>NUCLEOTIDE SEQUENCE [LARGE SCALE GENOMIC DNA]</scope>
    <source>
        <strain evidence="8 9">ATCC BAA-909</strain>
    </source>
</reference>
<feature type="transmembrane region" description="Helical" evidence="7">
    <location>
        <begin position="285"/>
        <end position="309"/>
    </location>
</feature>
<comment type="subcellular location">
    <subcellularLocation>
        <location evidence="1">Cell membrane</location>
        <topology evidence="1">Multi-pass membrane protein</topology>
    </subcellularLocation>
</comment>
<feature type="transmembrane region" description="Helical" evidence="7">
    <location>
        <begin position="244"/>
        <end position="265"/>
    </location>
</feature>
<dbReference type="Proteomes" id="UP000190395">
    <property type="component" value="Unassembled WGS sequence"/>
</dbReference>
<dbReference type="PANTHER" id="PTHR42865">
    <property type="entry name" value="PROTON/GLUTAMATE-ASPARTATE SYMPORTER"/>
    <property type="match status" value="1"/>
</dbReference>
<evidence type="ECO:0000256" key="5">
    <source>
        <dbReference type="ARBA" id="ARBA00022989"/>
    </source>
</evidence>
<keyword evidence="5 7" id="KW-1133">Transmembrane helix</keyword>
<protein>
    <submittedName>
        <fullName evidence="8">Na+/H+-dicarboxylate symporter</fullName>
    </submittedName>
</protein>
<dbReference type="EMBL" id="FUXC01000005">
    <property type="protein sequence ID" value="SJZ75035.1"/>
    <property type="molecule type" value="Genomic_DNA"/>
</dbReference>
<dbReference type="OrthoDB" id="368112at2"/>
<proteinExistence type="predicted"/>
<dbReference type="PRINTS" id="PR00173">
    <property type="entry name" value="EDTRNSPORT"/>
</dbReference>
<evidence type="ECO:0000256" key="6">
    <source>
        <dbReference type="ARBA" id="ARBA00023136"/>
    </source>
</evidence>
<feature type="transmembrane region" description="Helical" evidence="7">
    <location>
        <begin position="343"/>
        <end position="360"/>
    </location>
</feature>
<evidence type="ECO:0000256" key="1">
    <source>
        <dbReference type="ARBA" id="ARBA00004651"/>
    </source>
</evidence>
<dbReference type="PANTHER" id="PTHR42865:SF7">
    <property type="entry name" value="PROTON_GLUTAMATE-ASPARTATE SYMPORTER"/>
    <property type="match status" value="1"/>
</dbReference>
<feature type="transmembrane region" description="Helical" evidence="7">
    <location>
        <begin position="372"/>
        <end position="394"/>
    </location>
</feature>
<keyword evidence="4 7" id="KW-0812">Transmembrane</keyword>
<feature type="transmembrane region" description="Helical" evidence="7">
    <location>
        <begin position="210"/>
        <end position="235"/>
    </location>
</feature>
<dbReference type="Gene3D" id="1.10.3860.10">
    <property type="entry name" value="Sodium:dicarboxylate symporter"/>
    <property type="match status" value="1"/>
</dbReference>
<evidence type="ECO:0000313" key="8">
    <source>
        <dbReference type="EMBL" id="SJZ75035.1"/>
    </source>
</evidence>
<keyword evidence="9" id="KW-1185">Reference proteome</keyword>
<dbReference type="GO" id="GO:0005886">
    <property type="term" value="C:plasma membrane"/>
    <property type="evidence" value="ECO:0007669"/>
    <property type="project" value="UniProtKB-SubCell"/>
</dbReference>
<dbReference type="InterPro" id="IPR001991">
    <property type="entry name" value="Na-dicarboxylate_symporter"/>
</dbReference>
<organism evidence="8 9">
    <name type="scientific">Treponema berlinense</name>
    <dbReference type="NCBI Taxonomy" id="225004"/>
    <lineage>
        <taxon>Bacteria</taxon>
        <taxon>Pseudomonadati</taxon>
        <taxon>Spirochaetota</taxon>
        <taxon>Spirochaetia</taxon>
        <taxon>Spirochaetales</taxon>
        <taxon>Treponemataceae</taxon>
        <taxon>Treponema</taxon>
    </lineage>
</organism>
<dbReference type="RefSeq" id="WP_078930889.1">
    <property type="nucleotide sequence ID" value="NZ_FUXC01000005.1"/>
</dbReference>
<feature type="transmembrane region" description="Helical" evidence="7">
    <location>
        <begin position="173"/>
        <end position="198"/>
    </location>
</feature>
<sequence>MKLWIKYLIAIALGLGAAFILPANNTAIASVVASLSEFSVRFGRYTLLPLLFFGVSTAVFQLRSTKLLGKTALWTIIAVFGTTLILALLGLLSILIVKLPRIPITGEKMSSLPAIDIKSLTMQLFPYSGFEALLHGAYLLPCFIFAGFAGAGCTTDQSVSKPVISFLDSAAKLCYSIMSFFIEWLSVGMIAISAWWMFSARPVFASGTYTPLFIMLLVDFVLVLGLIYPLILYFLCKDQHPYHAIYACITPIITAFFSGDSNLSLQVNLRHARESLGVHQPSSDVTIPLFSIFARGGSALVTTICFVMILRSYSSLGFAFFDILWIFCASLVISFVLSSLPTGGTFVALTILCTIYSRGFESGYLLLRPAAPVFCSFAAAFDAVSAVFGSYVVAVKTRQFEHVELKHFI</sequence>
<dbReference type="SUPFAM" id="SSF118215">
    <property type="entry name" value="Proton glutamate symport protein"/>
    <property type="match status" value="1"/>
</dbReference>
<evidence type="ECO:0000256" key="7">
    <source>
        <dbReference type="SAM" id="Phobius"/>
    </source>
</evidence>
<accession>A0A1T4N7D4</accession>
<evidence type="ECO:0000256" key="4">
    <source>
        <dbReference type="ARBA" id="ARBA00022692"/>
    </source>
</evidence>
<evidence type="ECO:0000256" key="3">
    <source>
        <dbReference type="ARBA" id="ARBA00022475"/>
    </source>
</evidence>
<dbReference type="STRING" id="225004.SAMN02745152_01141"/>
<feature type="transmembrane region" description="Helical" evidence="7">
    <location>
        <begin position="132"/>
        <end position="152"/>
    </location>
</feature>
<dbReference type="GO" id="GO:0015293">
    <property type="term" value="F:symporter activity"/>
    <property type="evidence" value="ECO:0007669"/>
    <property type="project" value="UniProtKB-KW"/>
</dbReference>
<evidence type="ECO:0000313" key="9">
    <source>
        <dbReference type="Proteomes" id="UP000190395"/>
    </source>
</evidence>
<gene>
    <name evidence="8" type="ORF">SAMN02745152_01141</name>
</gene>
<evidence type="ECO:0000256" key="2">
    <source>
        <dbReference type="ARBA" id="ARBA00022448"/>
    </source>
</evidence>
<feature type="transmembrane region" description="Helical" evidence="7">
    <location>
        <begin position="74"/>
        <end position="97"/>
    </location>
</feature>
<keyword evidence="3" id="KW-1003">Cell membrane</keyword>
<dbReference type="AlphaFoldDB" id="A0A1T4N7D4"/>
<name>A0A1T4N7D4_9SPIR</name>
<keyword evidence="2" id="KW-0813">Transport</keyword>
<dbReference type="InterPro" id="IPR036458">
    <property type="entry name" value="Na:dicarbo_symporter_sf"/>
</dbReference>
<feature type="transmembrane region" description="Helical" evidence="7">
    <location>
        <begin position="316"/>
        <end position="337"/>
    </location>
</feature>
<keyword evidence="6 7" id="KW-0472">Membrane</keyword>
<feature type="transmembrane region" description="Helical" evidence="7">
    <location>
        <begin position="45"/>
        <end position="62"/>
    </location>
</feature>
<dbReference type="Pfam" id="PF00375">
    <property type="entry name" value="SDF"/>
    <property type="match status" value="1"/>
</dbReference>